<dbReference type="PANTHER" id="PTHR12110">
    <property type="entry name" value="HYDROXYPYRUVATE ISOMERASE"/>
    <property type="match status" value="1"/>
</dbReference>
<comment type="caution">
    <text evidence="2">The sequence shown here is derived from an EMBL/GenBank/DDBJ whole genome shotgun (WGS) entry which is preliminary data.</text>
</comment>
<dbReference type="InterPro" id="IPR013022">
    <property type="entry name" value="Xyl_isomerase-like_TIM-brl"/>
</dbReference>
<dbReference type="PANTHER" id="PTHR12110:SF47">
    <property type="match status" value="1"/>
</dbReference>
<feature type="domain" description="Xylose isomerase-like TIM barrel" evidence="1">
    <location>
        <begin position="33"/>
        <end position="286"/>
    </location>
</feature>
<organism evidence="2 3">
    <name type="scientific">Williamsia marianensis</name>
    <dbReference type="NCBI Taxonomy" id="85044"/>
    <lineage>
        <taxon>Bacteria</taxon>
        <taxon>Bacillati</taxon>
        <taxon>Actinomycetota</taxon>
        <taxon>Actinomycetes</taxon>
        <taxon>Mycobacteriales</taxon>
        <taxon>Nocardiaceae</taxon>
        <taxon>Williamsia</taxon>
    </lineage>
</organism>
<evidence type="ECO:0000259" key="1">
    <source>
        <dbReference type="Pfam" id="PF01261"/>
    </source>
</evidence>
<dbReference type="InterPro" id="IPR036237">
    <property type="entry name" value="Xyl_isomerase-like_sf"/>
</dbReference>
<dbReference type="GO" id="GO:0016853">
    <property type="term" value="F:isomerase activity"/>
    <property type="evidence" value="ECO:0007669"/>
    <property type="project" value="UniProtKB-KW"/>
</dbReference>
<proteinExistence type="predicted"/>
<evidence type="ECO:0000313" key="3">
    <source>
        <dbReference type="Proteomes" id="UP000274762"/>
    </source>
</evidence>
<accession>A0A315SEV2</accession>
<dbReference type="Pfam" id="PF01261">
    <property type="entry name" value="AP_endonuc_2"/>
    <property type="match status" value="1"/>
</dbReference>
<accession>A0A495K002</accession>
<sequence>MSAQGSPKESMREDIAIGLSTASVYPQNTEAAFQYANDLGYDGIELMVWAEPVSQDIDRVAFLSDRYHLPVLSVHAPCLLISQRVWGRDPAAKLARSVAAAEDLGAGTVVVHPPFRWQRKYAGGFRDLIDALEDDSGIDIAVENMFPVRTDRFFGKYEEAAGRMRRRGGGPGAAVSAFATSIDPTDDGFAHYTLDLSHAATAGADAIEMLNRMGGGLRHLHLTDGSGAAVDEHLVPGDGSQPCVQVCKSLAAGDFSGSAILEVTTSSVNTKAERREILSRSLDFARTHLERP</sequence>
<protein>
    <submittedName>
        <fullName evidence="2">Sugar phosphate isomerase/epimerase</fullName>
    </submittedName>
</protein>
<gene>
    <name evidence="2" type="ORF">DFJ75_0896</name>
</gene>
<reference evidence="2 3" key="1">
    <citation type="submission" date="2018-10" db="EMBL/GenBank/DDBJ databases">
        <title>Sequencing the genomes of 1000 actinobacteria strains.</title>
        <authorList>
            <person name="Klenk H.-P."/>
        </authorList>
    </citation>
    <scope>NUCLEOTIDE SEQUENCE [LARGE SCALE GENOMIC DNA]</scope>
    <source>
        <strain evidence="2 3">DSM 44343</strain>
    </source>
</reference>
<dbReference type="AlphaFoldDB" id="A0A315SEV2"/>
<dbReference type="InterPro" id="IPR050312">
    <property type="entry name" value="IolE/XylAMocC-like"/>
</dbReference>
<evidence type="ECO:0000313" key="2">
    <source>
        <dbReference type="EMBL" id="RKR94105.1"/>
    </source>
</evidence>
<name>A0A315SEV2_WILMA</name>
<keyword evidence="2" id="KW-0413">Isomerase</keyword>
<dbReference type="Gene3D" id="3.20.20.150">
    <property type="entry name" value="Divalent-metal-dependent TIM barrel enzymes"/>
    <property type="match status" value="1"/>
</dbReference>
<dbReference type="Proteomes" id="UP000274762">
    <property type="component" value="Unassembled WGS sequence"/>
</dbReference>
<dbReference type="SUPFAM" id="SSF51658">
    <property type="entry name" value="Xylose isomerase-like"/>
    <property type="match status" value="1"/>
</dbReference>
<dbReference type="EMBL" id="RBKV01000001">
    <property type="protein sequence ID" value="RKR94105.1"/>
    <property type="molecule type" value="Genomic_DNA"/>
</dbReference>